<protein>
    <submittedName>
        <fullName evidence="2">Protein-tyrosine-phosphatase</fullName>
    </submittedName>
</protein>
<proteinExistence type="predicted"/>
<evidence type="ECO:0000313" key="1">
    <source>
        <dbReference type="Proteomes" id="UP000095286"/>
    </source>
</evidence>
<organism evidence="1 2">
    <name type="scientific">Rhabditophanes sp. KR3021</name>
    <dbReference type="NCBI Taxonomy" id="114890"/>
    <lineage>
        <taxon>Eukaryota</taxon>
        <taxon>Metazoa</taxon>
        <taxon>Ecdysozoa</taxon>
        <taxon>Nematoda</taxon>
        <taxon>Chromadorea</taxon>
        <taxon>Rhabditida</taxon>
        <taxon>Tylenchina</taxon>
        <taxon>Panagrolaimomorpha</taxon>
        <taxon>Strongyloidoidea</taxon>
        <taxon>Alloionematidae</taxon>
        <taxon>Rhabditophanes</taxon>
    </lineage>
</organism>
<accession>A0AC35U673</accession>
<dbReference type="WBParaSite" id="RSKR_0000815700.1">
    <property type="protein sequence ID" value="RSKR_0000815700.1"/>
    <property type="gene ID" value="RSKR_0000815700"/>
</dbReference>
<reference evidence="2" key="1">
    <citation type="submission" date="2016-11" db="UniProtKB">
        <authorList>
            <consortium name="WormBaseParasite"/>
        </authorList>
    </citation>
    <scope>IDENTIFICATION</scope>
    <source>
        <strain evidence="2">KR3021</strain>
    </source>
</reference>
<dbReference type="Proteomes" id="UP000095286">
    <property type="component" value="Unplaced"/>
</dbReference>
<sequence>MEEFIKAVYYVIESMINPKKQHVHQRMTAHLTVYNTNIDGNRVLSKKQERIKEIGDTKKPDGSNYQTVVVKMQDISAGVHAFIAVTNRKSRIARLPINQARLRYKDLPAYDYNRVKLVQPEGSTESDFINASIIEIKGYEYNFIATQAPLPNTIEHFYQMIEQQNVKVIVMLCELTELGDKKREEPVGPNALPVFYLPLNKNDKLIHGKYTVRCYAKSRKNDLTIRKLKFYITGDRKNCHKVKHVHMSGWGDHSVPKDKECIFNVINKFEKLHDKYPLTPVVIHCSAGCGRTGTFIAIATFRRLILKGEVNTVRFKQHIMDIRKQRHAMVQSSKQFEYIAHTLYFLVDQIRWDDHDNVARQVSAREKAYDADMKKRKKAKKRDKDAFADEPFKHVLIYEDGPFGTIIDPNPPGLFHKIDMKAYNAPRPHTVVEPIATSLPPPVYSSIGLPEPHEYKLYSKHTFEPGNYKRDSESSSNDGSVKSFGSADNQFDELNGQNSIKRNKSIAESIRKKEHLHNTFAENERDSPAFSNKNVDIGVIVKKSSAGSSIEKGTEEEQKKK</sequence>
<name>A0AC35U673_9BILA</name>
<evidence type="ECO:0000313" key="2">
    <source>
        <dbReference type="WBParaSite" id="RSKR_0000815700.1"/>
    </source>
</evidence>